<protein>
    <submittedName>
        <fullName evidence="2">Metallophosphoesterase</fullName>
    </submittedName>
</protein>
<evidence type="ECO:0000313" key="2">
    <source>
        <dbReference type="EMBL" id="AXI04743.1"/>
    </source>
</evidence>
<gene>
    <name evidence="2" type="ORF">HYN46_15620</name>
</gene>
<evidence type="ECO:0000313" key="3">
    <source>
        <dbReference type="Proteomes" id="UP000253940"/>
    </source>
</evidence>
<dbReference type="KEGG" id="mbah:HYN46_15620"/>
<dbReference type="GO" id="GO:0016787">
    <property type="term" value="F:hydrolase activity"/>
    <property type="evidence" value="ECO:0007669"/>
    <property type="project" value="InterPro"/>
</dbReference>
<dbReference type="Pfam" id="PF00149">
    <property type="entry name" value="Metallophos"/>
    <property type="match status" value="1"/>
</dbReference>
<proteinExistence type="predicted"/>
<reference evidence="2 3" key="1">
    <citation type="submission" date="2018-07" db="EMBL/GenBank/DDBJ databases">
        <title>Genome sequencing of Moraxellaceae gen. HYN0046.</title>
        <authorList>
            <person name="Kim M."/>
            <person name="Yi H."/>
        </authorList>
    </citation>
    <scope>NUCLEOTIDE SEQUENCE [LARGE SCALE GENOMIC DNA]</scope>
    <source>
        <strain evidence="2 3">HYN0046</strain>
    </source>
</reference>
<dbReference type="Proteomes" id="UP000253940">
    <property type="component" value="Chromosome"/>
</dbReference>
<sequence length="469" mass="50447">MLPLAMSLTLMGCGSTPQTSAHTVLGISTDVAAFVILGEKGQPIARALTHADQCPVLLVDGQALPMDVRAKPETVAQRPTISDPSESKPSAFPILTCEKVIPKGALSASINGQALPLPKTLVNRIVVIGDTGCRMKKSDHAYQACNDPEQYPFAQVAAQAAAQHPDLVIHVGDLLYRETACPEGNAGCTGSPWGYGWDAWDADFFTPGRALLQAAPWAMARGNHESCARAGQGWWRFVDPRPLQVGRDCNLAAHDDVGDYSDPYAVPIGGNAQLIMLDTANTAGKPVPAGDIRETKYRDMYHQMETLSQDAAYNIGVNHHPILGFTAKKDKQGNVMLLPGNQGLQSVLSAINPLLLPPRINAMLSGHVHLWQEVSFSTPHPTQFIAGFSGTEEDVVPLPETLPVGATPAVGAVVDHFSSWVSGFGFMTMERTSTDNNQWLVKVWDRHGKQVNTCHIDGKNSVCDVARVK</sequence>
<dbReference type="OrthoDB" id="9763403at2"/>
<accession>A0A345PBT4</accession>
<name>A0A345PBT4_9GAMM</name>
<dbReference type="EMBL" id="CP031222">
    <property type="protein sequence ID" value="AXI04743.1"/>
    <property type="molecule type" value="Genomic_DNA"/>
</dbReference>
<dbReference type="InterPro" id="IPR029052">
    <property type="entry name" value="Metallo-depent_PP-like"/>
</dbReference>
<organism evidence="2 3">
    <name type="scientific">Aquirhabdus parva</name>
    <dbReference type="NCBI Taxonomy" id="2283318"/>
    <lineage>
        <taxon>Bacteria</taxon>
        <taxon>Pseudomonadati</taxon>
        <taxon>Pseudomonadota</taxon>
        <taxon>Gammaproteobacteria</taxon>
        <taxon>Moraxellales</taxon>
        <taxon>Moraxellaceae</taxon>
        <taxon>Aquirhabdus</taxon>
    </lineage>
</organism>
<feature type="domain" description="Calcineurin-like phosphoesterase" evidence="1">
    <location>
        <begin position="124"/>
        <end position="369"/>
    </location>
</feature>
<dbReference type="SUPFAM" id="SSF56300">
    <property type="entry name" value="Metallo-dependent phosphatases"/>
    <property type="match status" value="1"/>
</dbReference>
<evidence type="ECO:0000259" key="1">
    <source>
        <dbReference type="Pfam" id="PF00149"/>
    </source>
</evidence>
<dbReference type="InterPro" id="IPR004843">
    <property type="entry name" value="Calcineurin-like_PHP"/>
</dbReference>
<keyword evidence="3" id="KW-1185">Reference proteome</keyword>
<dbReference type="AlphaFoldDB" id="A0A345PBT4"/>
<dbReference type="Gene3D" id="3.60.21.10">
    <property type="match status" value="1"/>
</dbReference>